<sequence length="307" mass="34988">MGRPSASETNKKIGLLFANAVTEDTHTKNISSFQIVDRTGRLSLFEALSSLMPSAIRDTNSHSGRSGLTRIEFNKYLEKHGFFKARSKSPYDEDQEESRGRRVQGVRYYFVYRRWLNPHDAADLKLLESRWGNLEQSLSAVDGSVTRETFVSICQTFHDQWKEELMKKSSRRSSLMETPSSKSEHDETSSSQGQKWHEASECTSSTTTDQDSDDSAEVLGPRYLSRKRTYDQMCSDCRVQHQVESVDFSLAAVDMEGGLHDNMNHYDFFPESMQLHEADIEAVVGPIILDSIHDFAIGNDFFLHSHH</sequence>
<reference evidence="2 4" key="1">
    <citation type="journal article" date="2012" name="Nature">
        <title>Algal genomes reveal evolutionary mosaicism and the fate of nucleomorphs.</title>
        <authorList>
            <consortium name="DOE Joint Genome Institute"/>
            <person name="Curtis B.A."/>
            <person name="Tanifuji G."/>
            <person name="Burki F."/>
            <person name="Gruber A."/>
            <person name="Irimia M."/>
            <person name="Maruyama S."/>
            <person name="Arias M.C."/>
            <person name="Ball S.G."/>
            <person name="Gile G.H."/>
            <person name="Hirakawa Y."/>
            <person name="Hopkins J.F."/>
            <person name="Kuo A."/>
            <person name="Rensing S.A."/>
            <person name="Schmutz J."/>
            <person name="Symeonidi A."/>
            <person name="Elias M."/>
            <person name="Eveleigh R.J."/>
            <person name="Herman E.K."/>
            <person name="Klute M.J."/>
            <person name="Nakayama T."/>
            <person name="Obornik M."/>
            <person name="Reyes-Prieto A."/>
            <person name="Armbrust E.V."/>
            <person name="Aves S.J."/>
            <person name="Beiko R.G."/>
            <person name="Coutinho P."/>
            <person name="Dacks J.B."/>
            <person name="Durnford D.G."/>
            <person name="Fast N.M."/>
            <person name="Green B.R."/>
            <person name="Grisdale C.J."/>
            <person name="Hempel F."/>
            <person name="Henrissat B."/>
            <person name="Hoppner M.P."/>
            <person name="Ishida K."/>
            <person name="Kim E."/>
            <person name="Koreny L."/>
            <person name="Kroth P.G."/>
            <person name="Liu Y."/>
            <person name="Malik S.B."/>
            <person name="Maier U.G."/>
            <person name="McRose D."/>
            <person name="Mock T."/>
            <person name="Neilson J.A."/>
            <person name="Onodera N.T."/>
            <person name="Poole A.M."/>
            <person name="Pritham E.J."/>
            <person name="Richards T.A."/>
            <person name="Rocap G."/>
            <person name="Roy S.W."/>
            <person name="Sarai C."/>
            <person name="Schaack S."/>
            <person name="Shirato S."/>
            <person name="Slamovits C.H."/>
            <person name="Spencer D.F."/>
            <person name="Suzuki S."/>
            <person name="Worden A.Z."/>
            <person name="Zauner S."/>
            <person name="Barry K."/>
            <person name="Bell C."/>
            <person name="Bharti A.K."/>
            <person name="Crow J.A."/>
            <person name="Grimwood J."/>
            <person name="Kramer R."/>
            <person name="Lindquist E."/>
            <person name="Lucas S."/>
            <person name="Salamov A."/>
            <person name="McFadden G.I."/>
            <person name="Lane C.E."/>
            <person name="Keeling P.J."/>
            <person name="Gray M.W."/>
            <person name="Grigoriev I.V."/>
            <person name="Archibald J.M."/>
        </authorList>
    </citation>
    <scope>NUCLEOTIDE SEQUENCE</scope>
    <source>
        <strain evidence="2 4">CCMP2712</strain>
    </source>
</reference>
<keyword evidence="4" id="KW-1185">Reference proteome</keyword>
<protein>
    <submittedName>
        <fullName evidence="2 3">Uncharacterized protein</fullName>
    </submittedName>
</protein>
<dbReference type="AlphaFoldDB" id="L1J2C3"/>
<gene>
    <name evidence="2" type="ORF">GUITHDRAFT_111351</name>
</gene>
<evidence type="ECO:0000313" key="3">
    <source>
        <dbReference type="EnsemblProtists" id="EKX42678"/>
    </source>
</evidence>
<evidence type="ECO:0000256" key="1">
    <source>
        <dbReference type="SAM" id="MobiDB-lite"/>
    </source>
</evidence>
<dbReference type="GeneID" id="17299381"/>
<dbReference type="KEGG" id="gtt:GUITHDRAFT_111351"/>
<organism evidence="2">
    <name type="scientific">Guillardia theta (strain CCMP2712)</name>
    <name type="common">Cryptophyte</name>
    <dbReference type="NCBI Taxonomy" id="905079"/>
    <lineage>
        <taxon>Eukaryota</taxon>
        <taxon>Cryptophyceae</taxon>
        <taxon>Pyrenomonadales</taxon>
        <taxon>Geminigeraceae</taxon>
        <taxon>Guillardia</taxon>
    </lineage>
</organism>
<dbReference type="EMBL" id="JH993015">
    <property type="protein sequence ID" value="EKX42678.1"/>
    <property type="molecule type" value="Genomic_DNA"/>
</dbReference>
<reference evidence="4" key="2">
    <citation type="submission" date="2012-11" db="EMBL/GenBank/DDBJ databases">
        <authorList>
            <person name="Kuo A."/>
            <person name="Curtis B.A."/>
            <person name="Tanifuji G."/>
            <person name="Burki F."/>
            <person name="Gruber A."/>
            <person name="Irimia M."/>
            <person name="Maruyama S."/>
            <person name="Arias M.C."/>
            <person name="Ball S.G."/>
            <person name="Gile G.H."/>
            <person name="Hirakawa Y."/>
            <person name="Hopkins J.F."/>
            <person name="Rensing S.A."/>
            <person name="Schmutz J."/>
            <person name="Symeonidi A."/>
            <person name="Elias M."/>
            <person name="Eveleigh R.J."/>
            <person name="Herman E.K."/>
            <person name="Klute M.J."/>
            <person name="Nakayama T."/>
            <person name="Obornik M."/>
            <person name="Reyes-Prieto A."/>
            <person name="Armbrust E.V."/>
            <person name="Aves S.J."/>
            <person name="Beiko R.G."/>
            <person name="Coutinho P."/>
            <person name="Dacks J.B."/>
            <person name="Durnford D.G."/>
            <person name="Fast N.M."/>
            <person name="Green B.R."/>
            <person name="Grisdale C."/>
            <person name="Hempe F."/>
            <person name="Henrissat B."/>
            <person name="Hoppner M.P."/>
            <person name="Ishida K.-I."/>
            <person name="Kim E."/>
            <person name="Koreny L."/>
            <person name="Kroth P.G."/>
            <person name="Liu Y."/>
            <person name="Malik S.-B."/>
            <person name="Maier U.G."/>
            <person name="McRose D."/>
            <person name="Mock T."/>
            <person name="Neilson J.A."/>
            <person name="Onodera N.T."/>
            <person name="Poole A.M."/>
            <person name="Pritham E.J."/>
            <person name="Richards T.A."/>
            <person name="Rocap G."/>
            <person name="Roy S.W."/>
            <person name="Sarai C."/>
            <person name="Schaack S."/>
            <person name="Shirato S."/>
            <person name="Slamovits C.H."/>
            <person name="Spencer D.F."/>
            <person name="Suzuki S."/>
            <person name="Worden A.Z."/>
            <person name="Zauner S."/>
            <person name="Barry K."/>
            <person name="Bell C."/>
            <person name="Bharti A.K."/>
            <person name="Crow J.A."/>
            <person name="Grimwood J."/>
            <person name="Kramer R."/>
            <person name="Lindquist E."/>
            <person name="Lucas S."/>
            <person name="Salamov A."/>
            <person name="McFadden G.I."/>
            <person name="Lane C.E."/>
            <person name="Keeling P.J."/>
            <person name="Gray M.W."/>
            <person name="Grigoriev I.V."/>
            <person name="Archibald J.M."/>
        </authorList>
    </citation>
    <scope>NUCLEOTIDE SEQUENCE</scope>
    <source>
        <strain evidence="4">CCMP2712</strain>
    </source>
</reference>
<reference evidence="3" key="3">
    <citation type="submission" date="2016-03" db="UniProtKB">
        <authorList>
            <consortium name="EnsemblProtists"/>
        </authorList>
    </citation>
    <scope>IDENTIFICATION</scope>
</reference>
<evidence type="ECO:0000313" key="2">
    <source>
        <dbReference type="EMBL" id="EKX42678.1"/>
    </source>
</evidence>
<dbReference type="PaxDb" id="55529-EKX42678"/>
<name>L1J2C3_GUITC</name>
<dbReference type="HOGENOM" id="CLU_907469_0_0_1"/>
<accession>L1J2C3</accession>
<proteinExistence type="predicted"/>
<feature type="region of interest" description="Disordered" evidence="1">
    <location>
        <begin position="168"/>
        <end position="217"/>
    </location>
</feature>
<dbReference type="EnsemblProtists" id="EKX42678">
    <property type="protein sequence ID" value="EKX42678"/>
    <property type="gene ID" value="GUITHDRAFT_111351"/>
</dbReference>
<dbReference type="Proteomes" id="UP000011087">
    <property type="component" value="Unassembled WGS sequence"/>
</dbReference>
<dbReference type="RefSeq" id="XP_005829658.1">
    <property type="nucleotide sequence ID" value="XM_005829601.1"/>
</dbReference>
<evidence type="ECO:0000313" key="4">
    <source>
        <dbReference type="Proteomes" id="UP000011087"/>
    </source>
</evidence>